<dbReference type="EMBL" id="JAWDGP010006518">
    <property type="protein sequence ID" value="KAK3739496.1"/>
    <property type="molecule type" value="Genomic_DNA"/>
</dbReference>
<evidence type="ECO:0000313" key="2">
    <source>
        <dbReference type="EMBL" id="KAK3739496.1"/>
    </source>
</evidence>
<sequence length="131" mass="15014">MSRLAVVCVVFPAGVLAGENRRDPVNLPHCFLVLVILEYYLYTSWAVLRSQGQMILVRLAMFSASRRWRKKEANTWSSLDGRLLYLAQAQKLLVDAKKIVMINRQLQQHLVKSSKRISCLGKRGGEWQVKV</sequence>
<name>A0AAE0YBN9_9GAST</name>
<protein>
    <recommendedName>
        <fullName evidence="4">Secreted protein</fullName>
    </recommendedName>
</protein>
<feature type="signal peptide" evidence="1">
    <location>
        <begin position="1"/>
        <end position="17"/>
    </location>
</feature>
<gene>
    <name evidence="2" type="ORF">RRG08_066115</name>
</gene>
<evidence type="ECO:0008006" key="4">
    <source>
        <dbReference type="Google" id="ProtNLM"/>
    </source>
</evidence>
<reference evidence="2" key="1">
    <citation type="journal article" date="2023" name="G3 (Bethesda)">
        <title>A reference genome for the long-term kleptoplast-retaining sea slug Elysia crispata morphotype clarki.</title>
        <authorList>
            <person name="Eastman K.E."/>
            <person name="Pendleton A.L."/>
            <person name="Shaikh M.A."/>
            <person name="Suttiyut T."/>
            <person name="Ogas R."/>
            <person name="Tomko P."/>
            <person name="Gavelis G."/>
            <person name="Widhalm J.R."/>
            <person name="Wisecaver J.H."/>
        </authorList>
    </citation>
    <scope>NUCLEOTIDE SEQUENCE</scope>
    <source>
        <strain evidence="2">ECLA1</strain>
    </source>
</reference>
<keyword evidence="3" id="KW-1185">Reference proteome</keyword>
<evidence type="ECO:0000256" key="1">
    <source>
        <dbReference type="SAM" id="SignalP"/>
    </source>
</evidence>
<feature type="chain" id="PRO_5042090907" description="Secreted protein" evidence="1">
    <location>
        <begin position="18"/>
        <end position="131"/>
    </location>
</feature>
<evidence type="ECO:0000313" key="3">
    <source>
        <dbReference type="Proteomes" id="UP001283361"/>
    </source>
</evidence>
<comment type="caution">
    <text evidence="2">The sequence shown here is derived from an EMBL/GenBank/DDBJ whole genome shotgun (WGS) entry which is preliminary data.</text>
</comment>
<keyword evidence="1" id="KW-0732">Signal</keyword>
<accession>A0AAE0YBN9</accession>
<proteinExistence type="predicted"/>
<dbReference type="Proteomes" id="UP001283361">
    <property type="component" value="Unassembled WGS sequence"/>
</dbReference>
<organism evidence="2 3">
    <name type="scientific">Elysia crispata</name>
    <name type="common">lettuce slug</name>
    <dbReference type="NCBI Taxonomy" id="231223"/>
    <lineage>
        <taxon>Eukaryota</taxon>
        <taxon>Metazoa</taxon>
        <taxon>Spiralia</taxon>
        <taxon>Lophotrochozoa</taxon>
        <taxon>Mollusca</taxon>
        <taxon>Gastropoda</taxon>
        <taxon>Heterobranchia</taxon>
        <taxon>Euthyneura</taxon>
        <taxon>Panpulmonata</taxon>
        <taxon>Sacoglossa</taxon>
        <taxon>Placobranchoidea</taxon>
        <taxon>Plakobranchidae</taxon>
        <taxon>Elysia</taxon>
    </lineage>
</organism>
<dbReference type="AlphaFoldDB" id="A0AAE0YBN9"/>